<comment type="caution">
    <text evidence="1">The sequence shown here is derived from an EMBL/GenBank/DDBJ whole genome shotgun (WGS) entry which is preliminary data.</text>
</comment>
<reference evidence="1 2" key="1">
    <citation type="submission" date="2021-06" db="EMBL/GenBank/DDBJ databases">
        <authorList>
            <person name="Kallberg Y."/>
            <person name="Tangrot J."/>
            <person name="Rosling A."/>
        </authorList>
    </citation>
    <scope>NUCLEOTIDE SEQUENCE [LARGE SCALE GENOMIC DNA]</scope>
    <source>
        <strain evidence="1 2">120-4 pot B 10/14</strain>
    </source>
</reference>
<gene>
    <name evidence="1" type="ORF">GMARGA_LOCUS27244</name>
</gene>
<dbReference type="EMBL" id="CAJVQB010033059">
    <property type="protein sequence ID" value="CAG8819202.1"/>
    <property type="molecule type" value="Genomic_DNA"/>
</dbReference>
<organism evidence="1 2">
    <name type="scientific">Gigaspora margarita</name>
    <dbReference type="NCBI Taxonomy" id="4874"/>
    <lineage>
        <taxon>Eukaryota</taxon>
        <taxon>Fungi</taxon>
        <taxon>Fungi incertae sedis</taxon>
        <taxon>Mucoromycota</taxon>
        <taxon>Glomeromycotina</taxon>
        <taxon>Glomeromycetes</taxon>
        <taxon>Diversisporales</taxon>
        <taxon>Gigasporaceae</taxon>
        <taxon>Gigaspora</taxon>
    </lineage>
</organism>
<protein>
    <submittedName>
        <fullName evidence="1">29273_t:CDS:1</fullName>
    </submittedName>
</protein>
<name>A0ABN7W854_GIGMA</name>
<feature type="non-terminal residue" evidence="1">
    <location>
        <position position="86"/>
    </location>
</feature>
<evidence type="ECO:0000313" key="2">
    <source>
        <dbReference type="Proteomes" id="UP000789901"/>
    </source>
</evidence>
<evidence type="ECO:0000313" key="1">
    <source>
        <dbReference type="EMBL" id="CAG8819202.1"/>
    </source>
</evidence>
<sequence length="86" mass="10237">MRNEFYKLFKPIKRNRLAIDCIPHKENNKSANICDNLNEYVNSPYAEEKFLKYLDVKACYELTSYNKTKAIQVIETVKEYLKGFYA</sequence>
<dbReference type="Proteomes" id="UP000789901">
    <property type="component" value="Unassembled WGS sequence"/>
</dbReference>
<accession>A0ABN7W854</accession>
<keyword evidence="2" id="KW-1185">Reference proteome</keyword>
<proteinExistence type="predicted"/>